<keyword evidence="1" id="KW-0175">Coiled coil</keyword>
<evidence type="ECO:0000313" key="2">
    <source>
        <dbReference type="EMBL" id="KNC25639.1"/>
    </source>
</evidence>
<name>A0A0L0C2I4_LUCCU</name>
<evidence type="ECO:0000313" key="3">
    <source>
        <dbReference type="Proteomes" id="UP000037069"/>
    </source>
</evidence>
<dbReference type="EMBL" id="JRES01001089">
    <property type="protein sequence ID" value="KNC25639.1"/>
    <property type="molecule type" value="Genomic_DNA"/>
</dbReference>
<feature type="coiled-coil region" evidence="1">
    <location>
        <begin position="28"/>
        <end position="80"/>
    </location>
</feature>
<reference evidence="2 3" key="1">
    <citation type="journal article" date="2015" name="Nat. Commun.">
        <title>Lucilia cuprina genome unlocks parasitic fly biology to underpin future interventions.</title>
        <authorList>
            <person name="Anstead C.A."/>
            <person name="Korhonen P.K."/>
            <person name="Young N.D."/>
            <person name="Hall R.S."/>
            <person name="Jex A.R."/>
            <person name="Murali S.C."/>
            <person name="Hughes D.S."/>
            <person name="Lee S.F."/>
            <person name="Perry T."/>
            <person name="Stroehlein A.J."/>
            <person name="Ansell B.R."/>
            <person name="Breugelmans B."/>
            <person name="Hofmann A."/>
            <person name="Qu J."/>
            <person name="Dugan S."/>
            <person name="Lee S.L."/>
            <person name="Chao H."/>
            <person name="Dinh H."/>
            <person name="Han Y."/>
            <person name="Doddapaneni H.V."/>
            <person name="Worley K.C."/>
            <person name="Muzny D.M."/>
            <person name="Ioannidis P."/>
            <person name="Waterhouse R.M."/>
            <person name="Zdobnov E.M."/>
            <person name="James P.J."/>
            <person name="Bagnall N.H."/>
            <person name="Kotze A.C."/>
            <person name="Gibbs R.A."/>
            <person name="Richards S."/>
            <person name="Batterham P."/>
            <person name="Gasser R.B."/>
        </authorList>
    </citation>
    <scope>NUCLEOTIDE SEQUENCE [LARGE SCALE GENOMIC DNA]</scope>
    <source>
        <strain evidence="2 3">LS</strain>
        <tissue evidence="2">Full body</tissue>
    </source>
</reference>
<dbReference type="Proteomes" id="UP000037069">
    <property type="component" value="Unassembled WGS sequence"/>
</dbReference>
<accession>A0A0L0C2I4</accession>
<proteinExistence type="predicted"/>
<sequence length="180" mass="21246">MDKRIDKLTDQLQLMIQNFFHECEDRLLNDIDKRLNLTRNDLNNITERVESLESLVHEIKNTATDKIVELTNETEELKREISYLKDCARKHDNSIVAYDIRINGIPEHNNEDLFDMYLKICQIVNICPPDIKAIFRVKIKSPFGRLNHNLENKRANSDAPIIIKFKSPYERNFVLKSITY</sequence>
<gene>
    <name evidence="2" type="ORF">FF38_00950</name>
</gene>
<comment type="caution">
    <text evidence="2">The sequence shown here is derived from an EMBL/GenBank/DDBJ whole genome shotgun (WGS) entry which is preliminary data.</text>
</comment>
<keyword evidence="3" id="KW-1185">Reference proteome</keyword>
<protein>
    <submittedName>
        <fullName evidence="2">Uncharacterized protein</fullName>
    </submittedName>
</protein>
<dbReference type="AlphaFoldDB" id="A0A0L0C2I4"/>
<evidence type="ECO:0000256" key="1">
    <source>
        <dbReference type="SAM" id="Coils"/>
    </source>
</evidence>
<organism evidence="2 3">
    <name type="scientific">Lucilia cuprina</name>
    <name type="common">Green bottle fly</name>
    <name type="synonym">Australian sheep blowfly</name>
    <dbReference type="NCBI Taxonomy" id="7375"/>
    <lineage>
        <taxon>Eukaryota</taxon>
        <taxon>Metazoa</taxon>
        <taxon>Ecdysozoa</taxon>
        <taxon>Arthropoda</taxon>
        <taxon>Hexapoda</taxon>
        <taxon>Insecta</taxon>
        <taxon>Pterygota</taxon>
        <taxon>Neoptera</taxon>
        <taxon>Endopterygota</taxon>
        <taxon>Diptera</taxon>
        <taxon>Brachycera</taxon>
        <taxon>Muscomorpha</taxon>
        <taxon>Oestroidea</taxon>
        <taxon>Calliphoridae</taxon>
        <taxon>Luciliinae</taxon>
        <taxon>Lucilia</taxon>
    </lineage>
</organism>